<sequence length="317" mass="34874">MSKFYFFNFLLYSIIGISLFNGLLAEFDCYSCASPILQSEWQGTGLRLAPQVFFEGDAGTGNPNKLKQFAFLDKCGEKGSTTNIQPMSHCSGGVCIEMLIVSNGIYSIVRGCLNDFFPPDYPVPTGNLECVYGASNQNATVVSANKIEFVRQATVGLSLCQASQQSDPCNNKLLINDKFAKGQQASDGWGPDCKKASGMVECLKCMRNDMEGDCHRDVRTYCTGAWCTKTIGYHNGRWLEMRGCSPFNPLNTQSCITIERQSELSQLGDTQIPQHLSIEQCFCSGQRCNGAISIKFNKGILNYIFSSIFALILALSI</sequence>
<feature type="signal peptide" evidence="2">
    <location>
        <begin position="1"/>
        <end position="25"/>
    </location>
</feature>
<evidence type="ECO:0000256" key="1">
    <source>
        <dbReference type="ARBA" id="ARBA00022729"/>
    </source>
</evidence>
<keyword evidence="1 2" id="KW-0732">Signal</keyword>
<proteinExistence type="predicted"/>
<feature type="chain" id="PRO_5027713353" evidence="2">
    <location>
        <begin position="26"/>
        <end position="317"/>
    </location>
</feature>
<dbReference type="EMBL" id="CAJEWN010000327">
    <property type="protein sequence ID" value="CAD2178801.1"/>
    <property type="molecule type" value="Genomic_DNA"/>
</dbReference>
<dbReference type="AlphaFoldDB" id="A0A6V7VX54"/>
<dbReference type="PANTHER" id="PTHR33562">
    <property type="entry name" value="ATILLA, ISOFORM B-RELATED-RELATED"/>
    <property type="match status" value="1"/>
</dbReference>
<gene>
    <name evidence="3" type="ORF">MENT_LOCUS30756</name>
</gene>
<dbReference type="OrthoDB" id="5817023at2759"/>
<comment type="caution">
    <text evidence="3">The sequence shown here is derived from an EMBL/GenBank/DDBJ whole genome shotgun (WGS) entry which is preliminary data.</text>
</comment>
<evidence type="ECO:0000313" key="4">
    <source>
        <dbReference type="Proteomes" id="UP000580250"/>
    </source>
</evidence>
<name>A0A6V7VX54_MELEN</name>
<dbReference type="InterPro" id="IPR050975">
    <property type="entry name" value="Sleep_regulator"/>
</dbReference>
<evidence type="ECO:0000256" key="2">
    <source>
        <dbReference type="SAM" id="SignalP"/>
    </source>
</evidence>
<evidence type="ECO:0000313" key="3">
    <source>
        <dbReference type="EMBL" id="CAD2178801.1"/>
    </source>
</evidence>
<reference evidence="3 4" key="1">
    <citation type="submission" date="2020-08" db="EMBL/GenBank/DDBJ databases">
        <authorList>
            <person name="Koutsovoulos G."/>
            <person name="Danchin GJ E."/>
        </authorList>
    </citation>
    <scope>NUCLEOTIDE SEQUENCE [LARGE SCALE GENOMIC DNA]</scope>
</reference>
<organism evidence="3 4">
    <name type="scientific">Meloidogyne enterolobii</name>
    <name type="common">Root-knot nematode worm</name>
    <name type="synonym">Meloidogyne mayaguensis</name>
    <dbReference type="NCBI Taxonomy" id="390850"/>
    <lineage>
        <taxon>Eukaryota</taxon>
        <taxon>Metazoa</taxon>
        <taxon>Ecdysozoa</taxon>
        <taxon>Nematoda</taxon>
        <taxon>Chromadorea</taxon>
        <taxon>Rhabditida</taxon>
        <taxon>Tylenchina</taxon>
        <taxon>Tylenchomorpha</taxon>
        <taxon>Tylenchoidea</taxon>
        <taxon>Meloidogynidae</taxon>
        <taxon>Meloidogyninae</taxon>
        <taxon>Meloidogyne</taxon>
    </lineage>
</organism>
<dbReference type="Proteomes" id="UP000580250">
    <property type="component" value="Unassembled WGS sequence"/>
</dbReference>
<protein>
    <submittedName>
        <fullName evidence="3">Uncharacterized protein</fullName>
    </submittedName>
</protein>
<accession>A0A6V7VX54</accession>